<keyword evidence="10" id="KW-0865">Zymogen</keyword>
<keyword evidence="7" id="KW-0677">Repeat</keyword>
<evidence type="ECO:0000259" key="16">
    <source>
        <dbReference type="PROSITE" id="PS50026"/>
    </source>
</evidence>
<dbReference type="SUPFAM" id="SSF57196">
    <property type="entry name" value="EGF/Laminin"/>
    <property type="match status" value="1"/>
</dbReference>
<dbReference type="Gene3D" id="4.10.740.10">
    <property type="entry name" value="Coagulation Factor IX"/>
    <property type="match status" value="1"/>
</dbReference>
<dbReference type="PROSITE" id="PS01186">
    <property type="entry name" value="EGF_2"/>
    <property type="match status" value="1"/>
</dbReference>
<organism evidence="19 20">
    <name type="scientific">Paramormyrops kingsleyae</name>
    <dbReference type="NCBI Taxonomy" id="1676925"/>
    <lineage>
        <taxon>Eukaryota</taxon>
        <taxon>Metazoa</taxon>
        <taxon>Chordata</taxon>
        <taxon>Craniata</taxon>
        <taxon>Vertebrata</taxon>
        <taxon>Euteleostomi</taxon>
        <taxon>Actinopterygii</taxon>
        <taxon>Neopterygii</taxon>
        <taxon>Teleostei</taxon>
        <taxon>Osteoglossocephala</taxon>
        <taxon>Osteoglossomorpha</taxon>
        <taxon>Osteoglossiformes</taxon>
        <taxon>Mormyridae</taxon>
        <taxon>Paramormyrops</taxon>
    </lineage>
</organism>
<dbReference type="PIRSF" id="PIRSF001143">
    <property type="entry name" value="Factor_X"/>
    <property type="match status" value="1"/>
</dbReference>
<evidence type="ECO:0000256" key="12">
    <source>
        <dbReference type="ARBA" id="ARBA00023180"/>
    </source>
</evidence>
<dbReference type="InterPro" id="IPR001881">
    <property type="entry name" value="EGF-like_Ca-bd_dom"/>
</dbReference>
<dbReference type="SMART" id="SM00181">
    <property type="entry name" value="EGF"/>
    <property type="match status" value="2"/>
</dbReference>
<dbReference type="STRING" id="1676925.ENSPKIP00000027832"/>
<dbReference type="Proteomes" id="UP000261540">
    <property type="component" value="Unplaced"/>
</dbReference>
<evidence type="ECO:0000256" key="14">
    <source>
        <dbReference type="SAM" id="MobiDB-lite"/>
    </source>
</evidence>
<dbReference type="SUPFAM" id="SSF57630">
    <property type="entry name" value="GLA-domain"/>
    <property type="match status" value="1"/>
</dbReference>
<name>A0A3B3SAR1_9TELE</name>
<dbReference type="FunFam" id="2.40.10.10:FF:000013">
    <property type="entry name" value="Coagulation factor X"/>
    <property type="match status" value="1"/>
</dbReference>
<dbReference type="Pfam" id="PF00594">
    <property type="entry name" value="Gla"/>
    <property type="match status" value="1"/>
</dbReference>
<keyword evidence="6 15" id="KW-0732">Signal</keyword>
<sequence>MQAAMTGLTLSLLLLPLCAADVFLRPYVAHSVLHRPRRANTGLLEELKQGNLERECIEEVCDYEEAREVFEDDTLANRFWTMYRNRNPCDPNPCLNNGKCVHFLSIYQCQCPDGFQGRHCQEAGVAETLKCRYLNGGCEHFCNDTGGQVTCACADGHAVAEDGRSCVAEVQYPCGKVPLLEASKLQANKTTRESEYGQYCPKGHCPWQVLLQHKGSSYCGGVIVHPSWVVTTAHCLINLNVEDLMVVAGEHDLRLVEGTEQKIRVAEAVLHELYNVTTSDSNIALLRLHQPIVFSNYAAPVCLPRKEFAENELVAMRYSIVSGWGCRIKAGYLQGDAVSLYPPTSRLLWRMAVPPLSPEQCALKSGMNLTSNMFCAGYLEGTTLSSCKEDNGSPLVTRYGDTAFLTGLVGFRACTYQGYFKIYTKVSNFLDWLHAHMSSGIAPTDGHPHSSTNQTLPPVVIEQQLT</sequence>
<dbReference type="InterPro" id="IPR035972">
    <property type="entry name" value="GLA-like_dom_SF"/>
</dbReference>
<evidence type="ECO:0000256" key="1">
    <source>
        <dbReference type="ARBA" id="ARBA00004613"/>
    </source>
</evidence>
<dbReference type="PROSITE" id="PS50240">
    <property type="entry name" value="TRYPSIN_DOM"/>
    <property type="match status" value="1"/>
</dbReference>
<dbReference type="GO" id="GO:0007596">
    <property type="term" value="P:blood coagulation"/>
    <property type="evidence" value="ECO:0007669"/>
    <property type="project" value="InterPro"/>
</dbReference>
<dbReference type="InterPro" id="IPR043504">
    <property type="entry name" value="Peptidase_S1_PA_chymotrypsin"/>
</dbReference>
<keyword evidence="20" id="KW-1185">Reference proteome</keyword>
<dbReference type="PROSITE" id="PS00022">
    <property type="entry name" value="EGF_1"/>
    <property type="match status" value="1"/>
</dbReference>
<dbReference type="CDD" id="cd00054">
    <property type="entry name" value="EGF_CA"/>
    <property type="match status" value="1"/>
</dbReference>
<dbReference type="InterPro" id="IPR012224">
    <property type="entry name" value="Pept_S1A_FX"/>
</dbReference>
<dbReference type="SMART" id="SM00069">
    <property type="entry name" value="GLA"/>
    <property type="match status" value="1"/>
</dbReference>
<evidence type="ECO:0000256" key="8">
    <source>
        <dbReference type="ARBA" id="ARBA00022801"/>
    </source>
</evidence>
<feature type="region of interest" description="Disordered" evidence="14">
    <location>
        <begin position="443"/>
        <end position="466"/>
    </location>
</feature>
<reference evidence="19" key="1">
    <citation type="submission" date="2025-08" db="UniProtKB">
        <authorList>
            <consortium name="Ensembl"/>
        </authorList>
    </citation>
    <scope>IDENTIFICATION</scope>
</reference>
<dbReference type="InterPro" id="IPR000294">
    <property type="entry name" value="GLA_domain"/>
</dbReference>
<evidence type="ECO:0000313" key="20">
    <source>
        <dbReference type="Proteomes" id="UP000261540"/>
    </source>
</evidence>
<feature type="chain" id="PRO_5017452243" evidence="15">
    <location>
        <begin position="21"/>
        <end position="466"/>
    </location>
</feature>
<reference evidence="19" key="2">
    <citation type="submission" date="2025-09" db="UniProtKB">
        <authorList>
            <consortium name="Ensembl"/>
        </authorList>
    </citation>
    <scope>IDENTIFICATION</scope>
</reference>
<dbReference type="InterPro" id="IPR001314">
    <property type="entry name" value="Peptidase_S1A"/>
</dbReference>
<dbReference type="PRINTS" id="PR00722">
    <property type="entry name" value="CHYMOTRYPSIN"/>
</dbReference>
<keyword evidence="2" id="KW-0964">Secreted</keyword>
<comment type="caution">
    <text evidence="13">Lacks conserved residue(s) required for the propagation of feature annotation.</text>
</comment>
<evidence type="ECO:0000256" key="2">
    <source>
        <dbReference type="ARBA" id="ARBA00022525"/>
    </source>
</evidence>
<dbReference type="GeneTree" id="ENSGT00940000154474"/>
<feature type="domain" description="EGF-like" evidence="16">
    <location>
        <begin position="85"/>
        <end position="121"/>
    </location>
</feature>
<dbReference type="Pfam" id="PF14670">
    <property type="entry name" value="FXa_inhibition"/>
    <property type="match status" value="1"/>
</dbReference>
<dbReference type="SMART" id="SM00020">
    <property type="entry name" value="Tryp_SPc"/>
    <property type="match status" value="1"/>
</dbReference>
<dbReference type="Ensembl" id="ENSPKIT00000008605.1">
    <property type="protein sequence ID" value="ENSPKIP00000027832.1"/>
    <property type="gene ID" value="ENSPKIG00000009720.1"/>
</dbReference>
<accession>A0A3B3SAR1</accession>
<dbReference type="CDD" id="cd00190">
    <property type="entry name" value="Tryp_SPc"/>
    <property type="match status" value="1"/>
</dbReference>
<keyword evidence="5" id="KW-0165">Cleavage on pair of basic residues</keyword>
<evidence type="ECO:0000313" key="19">
    <source>
        <dbReference type="Ensembl" id="ENSPKIP00000027832.1"/>
    </source>
</evidence>
<dbReference type="GO" id="GO:0006508">
    <property type="term" value="P:proteolysis"/>
    <property type="evidence" value="ECO:0007669"/>
    <property type="project" value="UniProtKB-KW"/>
</dbReference>
<dbReference type="InterPro" id="IPR000742">
    <property type="entry name" value="EGF"/>
</dbReference>
<evidence type="ECO:0000259" key="17">
    <source>
        <dbReference type="PROSITE" id="PS50240"/>
    </source>
</evidence>
<evidence type="ECO:0000256" key="10">
    <source>
        <dbReference type="ARBA" id="ARBA00023145"/>
    </source>
</evidence>
<dbReference type="GO" id="GO:0005509">
    <property type="term" value="F:calcium ion binding"/>
    <property type="evidence" value="ECO:0007669"/>
    <property type="project" value="InterPro"/>
</dbReference>
<keyword evidence="11 13" id="KW-1015">Disulfide bond</keyword>
<feature type="disulfide bond" evidence="13">
    <location>
        <begin position="111"/>
        <end position="120"/>
    </location>
</feature>
<dbReference type="Pfam" id="PF00089">
    <property type="entry name" value="Trypsin"/>
    <property type="match status" value="1"/>
</dbReference>
<keyword evidence="8" id="KW-0378">Hydrolase</keyword>
<keyword evidence="4" id="KW-0645">Protease</keyword>
<dbReference type="SMART" id="SM00179">
    <property type="entry name" value="EGF_CA"/>
    <property type="match status" value="1"/>
</dbReference>
<dbReference type="FunFam" id="4.10.740.10:FF:000001">
    <property type="entry name" value="vitamin K-dependent protein S"/>
    <property type="match status" value="1"/>
</dbReference>
<evidence type="ECO:0000256" key="11">
    <source>
        <dbReference type="ARBA" id="ARBA00023157"/>
    </source>
</evidence>
<dbReference type="Pfam" id="PF00008">
    <property type="entry name" value="EGF"/>
    <property type="match status" value="1"/>
</dbReference>
<evidence type="ECO:0000256" key="15">
    <source>
        <dbReference type="SAM" id="SignalP"/>
    </source>
</evidence>
<dbReference type="GO" id="GO:0004252">
    <property type="term" value="F:serine-type endopeptidase activity"/>
    <property type="evidence" value="ECO:0007669"/>
    <property type="project" value="InterPro"/>
</dbReference>
<feature type="signal peptide" evidence="15">
    <location>
        <begin position="1"/>
        <end position="20"/>
    </location>
</feature>
<evidence type="ECO:0000256" key="5">
    <source>
        <dbReference type="ARBA" id="ARBA00022685"/>
    </source>
</evidence>
<dbReference type="GO" id="GO:0005615">
    <property type="term" value="C:extracellular space"/>
    <property type="evidence" value="ECO:0007669"/>
    <property type="project" value="TreeGrafter"/>
</dbReference>
<dbReference type="PROSITE" id="PS50026">
    <property type="entry name" value="EGF_3"/>
    <property type="match status" value="1"/>
</dbReference>
<dbReference type="PANTHER" id="PTHR24278:SF26">
    <property type="entry name" value="COAGULATION FACTOR VII"/>
    <property type="match status" value="1"/>
</dbReference>
<evidence type="ECO:0000256" key="7">
    <source>
        <dbReference type="ARBA" id="ARBA00022737"/>
    </source>
</evidence>
<evidence type="ECO:0000259" key="18">
    <source>
        <dbReference type="PROSITE" id="PS50998"/>
    </source>
</evidence>
<evidence type="ECO:0000256" key="13">
    <source>
        <dbReference type="PROSITE-ProRule" id="PRU00076"/>
    </source>
</evidence>
<dbReference type="SUPFAM" id="SSF50494">
    <property type="entry name" value="Trypsin-like serine proteases"/>
    <property type="match status" value="1"/>
</dbReference>
<dbReference type="InterPro" id="IPR050442">
    <property type="entry name" value="Peptidase_S1_coag_factors"/>
</dbReference>
<dbReference type="PROSITE" id="PS50998">
    <property type="entry name" value="GLA_2"/>
    <property type="match status" value="1"/>
</dbReference>
<keyword evidence="3 13" id="KW-0245">EGF-like domain</keyword>
<evidence type="ECO:0000256" key="6">
    <source>
        <dbReference type="ARBA" id="ARBA00022729"/>
    </source>
</evidence>
<feature type="domain" description="Peptidase S1" evidence="17">
    <location>
        <begin position="197"/>
        <end position="438"/>
    </location>
</feature>
<dbReference type="PANTHER" id="PTHR24278">
    <property type="entry name" value="COAGULATION FACTOR"/>
    <property type="match status" value="1"/>
</dbReference>
<keyword evidence="12" id="KW-0325">Glycoprotein</keyword>
<dbReference type="PRINTS" id="PR00001">
    <property type="entry name" value="GLABLOOD"/>
</dbReference>
<evidence type="ECO:0000256" key="9">
    <source>
        <dbReference type="ARBA" id="ARBA00022837"/>
    </source>
</evidence>
<dbReference type="InterPro" id="IPR001254">
    <property type="entry name" value="Trypsin_dom"/>
</dbReference>
<proteinExistence type="predicted"/>
<dbReference type="Gene3D" id="2.10.25.10">
    <property type="entry name" value="Laminin"/>
    <property type="match status" value="2"/>
</dbReference>
<protein>
    <submittedName>
        <fullName evidence="19">Coagulation factor VIIi</fullName>
    </submittedName>
</protein>
<dbReference type="InterPro" id="IPR017857">
    <property type="entry name" value="Coagulation_fac-like_Gla_dom"/>
</dbReference>
<evidence type="ECO:0000256" key="3">
    <source>
        <dbReference type="ARBA" id="ARBA00022536"/>
    </source>
</evidence>
<dbReference type="InterPro" id="IPR009003">
    <property type="entry name" value="Peptidase_S1_PA"/>
</dbReference>
<evidence type="ECO:0000256" key="4">
    <source>
        <dbReference type="ARBA" id="ARBA00022670"/>
    </source>
</evidence>
<feature type="domain" description="Gla" evidence="18">
    <location>
        <begin position="39"/>
        <end position="85"/>
    </location>
</feature>
<dbReference type="Gene3D" id="2.40.10.10">
    <property type="entry name" value="Trypsin-like serine proteases"/>
    <property type="match status" value="2"/>
</dbReference>
<dbReference type="AlphaFoldDB" id="A0A3B3SAR1"/>
<dbReference type="PROSITE" id="PS00011">
    <property type="entry name" value="GLA_1"/>
    <property type="match status" value="1"/>
</dbReference>
<dbReference type="FunFam" id="2.10.25.10:FF:000404">
    <property type="entry name" value="Weary, isoform B"/>
    <property type="match status" value="1"/>
</dbReference>
<comment type="subcellular location">
    <subcellularLocation>
        <location evidence="1">Secreted</location>
    </subcellularLocation>
</comment>
<keyword evidence="9" id="KW-0106">Calcium</keyword>